<dbReference type="Proteomes" id="UP000828390">
    <property type="component" value="Unassembled WGS sequence"/>
</dbReference>
<proteinExistence type="predicted"/>
<gene>
    <name evidence="1" type="ORF">DPMN_179103</name>
</gene>
<reference evidence="1" key="1">
    <citation type="journal article" date="2019" name="bioRxiv">
        <title>The Genome of the Zebra Mussel, Dreissena polymorpha: A Resource for Invasive Species Research.</title>
        <authorList>
            <person name="McCartney M.A."/>
            <person name="Auch B."/>
            <person name="Kono T."/>
            <person name="Mallez S."/>
            <person name="Zhang Y."/>
            <person name="Obille A."/>
            <person name="Becker A."/>
            <person name="Abrahante J.E."/>
            <person name="Garbe J."/>
            <person name="Badalamenti J.P."/>
            <person name="Herman A."/>
            <person name="Mangelson H."/>
            <person name="Liachko I."/>
            <person name="Sullivan S."/>
            <person name="Sone E.D."/>
            <person name="Koren S."/>
            <person name="Silverstein K.A.T."/>
            <person name="Beckman K.B."/>
            <person name="Gohl D.M."/>
        </authorList>
    </citation>
    <scope>NUCLEOTIDE SEQUENCE</scope>
    <source>
        <strain evidence="1">Duluth1</strain>
        <tissue evidence="1">Whole animal</tissue>
    </source>
</reference>
<sequence length="101" mass="11700">MLKAKIETEMPNHKMEMQRLLSVDSVNLISDGKDVLTLAKIEGITDIGEAVELAEKYEVYINDVTCVSEIKERLIMHLKRQYMSNRKKEVIHLKILQCLIK</sequence>
<dbReference type="AlphaFoldDB" id="A0A9D4EDY9"/>
<comment type="caution">
    <text evidence="1">The sequence shown here is derived from an EMBL/GenBank/DDBJ whole genome shotgun (WGS) entry which is preliminary data.</text>
</comment>
<reference evidence="1" key="2">
    <citation type="submission" date="2020-11" db="EMBL/GenBank/DDBJ databases">
        <authorList>
            <person name="McCartney M.A."/>
            <person name="Auch B."/>
            <person name="Kono T."/>
            <person name="Mallez S."/>
            <person name="Becker A."/>
            <person name="Gohl D.M."/>
            <person name="Silverstein K.A.T."/>
            <person name="Koren S."/>
            <person name="Bechman K.B."/>
            <person name="Herman A."/>
            <person name="Abrahante J.E."/>
            <person name="Garbe J."/>
        </authorList>
    </citation>
    <scope>NUCLEOTIDE SEQUENCE</scope>
    <source>
        <strain evidence="1">Duluth1</strain>
        <tissue evidence="1">Whole animal</tissue>
    </source>
</reference>
<protein>
    <submittedName>
        <fullName evidence="1">Uncharacterized protein</fullName>
    </submittedName>
</protein>
<evidence type="ECO:0000313" key="1">
    <source>
        <dbReference type="EMBL" id="KAH3777655.1"/>
    </source>
</evidence>
<accession>A0A9D4EDY9</accession>
<dbReference type="EMBL" id="JAIWYP010000009">
    <property type="protein sequence ID" value="KAH3777655.1"/>
    <property type="molecule type" value="Genomic_DNA"/>
</dbReference>
<evidence type="ECO:0000313" key="2">
    <source>
        <dbReference type="Proteomes" id="UP000828390"/>
    </source>
</evidence>
<organism evidence="1 2">
    <name type="scientific">Dreissena polymorpha</name>
    <name type="common">Zebra mussel</name>
    <name type="synonym">Mytilus polymorpha</name>
    <dbReference type="NCBI Taxonomy" id="45954"/>
    <lineage>
        <taxon>Eukaryota</taxon>
        <taxon>Metazoa</taxon>
        <taxon>Spiralia</taxon>
        <taxon>Lophotrochozoa</taxon>
        <taxon>Mollusca</taxon>
        <taxon>Bivalvia</taxon>
        <taxon>Autobranchia</taxon>
        <taxon>Heteroconchia</taxon>
        <taxon>Euheterodonta</taxon>
        <taxon>Imparidentia</taxon>
        <taxon>Neoheterodontei</taxon>
        <taxon>Myida</taxon>
        <taxon>Dreissenoidea</taxon>
        <taxon>Dreissenidae</taxon>
        <taxon>Dreissena</taxon>
    </lineage>
</organism>
<name>A0A9D4EDY9_DREPO</name>
<keyword evidence="2" id="KW-1185">Reference proteome</keyword>